<keyword evidence="3" id="KW-0677">Repeat</keyword>
<dbReference type="InterPro" id="IPR036855">
    <property type="entry name" value="Znf_CCCH_sf"/>
</dbReference>
<evidence type="ECO:0000256" key="4">
    <source>
        <dbReference type="ARBA" id="ARBA00022771"/>
    </source>
</evidence>
<feature type="compositionally biased region" description="Basic residues" evidence="7">
    <location>
        <begin position="127"/>
        <end position="142"/>
    </location>
</feature>
<dbReference type="SUPFAM" id="SSF90229">
    <property type="entry name" value="CCCH zinc finger"/>
    <property type="match status" value="3"/>
</dbReference>
<reference evidence="9" key="1">
    <citation type="submission" date="2022-12" db="EMBL/GenBank/DDBJ databases">
        <title>Genome assemblies of Blomia tropicalis.</title>
        <authorList>
            <person name="Cui Y."/>
        </authorList>
    </citation>
    <scope>NUCLEOTIDE SEQUENCE</scope>
    <source>
        <tissue evidence="9">Adult mites</tissue>
    </source>
</reference>
<protein>
    <recommendedName>
        <fullName evidence="8">C3H1-type domain-containing protein</fullName>
    </recommendedName>
</protein>
<evidence type="ECO:0000256" key="7">
    <source>
        <dbReference type="SAM" id="MobiDB-lite"/>
    </source>
</evidence>
<feature type="compositionally biased region" description="Basic and acidic residues" evidence="7">
    <location>
        <begin position="719"/>
        <end position="728"/>
    </location>
</feature>
<feature type="compositionally biased region" description="Polar residues" evidence="7">
    <location>
        <begin position="873"/>
        <end position="892"/>
    </location>
</feature>
<feature type="region of interest" description="Disordered" evidence="7">
    <location>
        <begin position="92"/>
        <end position="175"/>
    </location>
</feature>
<feature type="compositionally biased region" description="Low complexity" evidence="7">
    <location>
        <begin position="279"/>
        <end position="295"/>
    </location>
</feature>
<dbReference type="PROSITE" id="PS50103">
    <property type="entry name" value="ZF_C3H1"/>
    <property type="match status" value="3"/>
</dbReference>
<evidence type="ECO:0000256" key="6">
    <source>
        <dbReference type="PROSITE-ProRule" id="PRU00723"/>
    </source>
</evidence>
<keyword evidence="4 6" id="KW-0863">Zinc-finger</keyword>
<feature type="region of interest" description="Disordered" evidence="7">
    <location>
        <begin position="1128"/>
        <end position="1168"/>
    </location>
</feature>
<dbReference type="GO" id="GO:0005634">
    <property type="term" value="C:nucleus"/>
    <property type="evidence" value="ECO:0007669"/>
    <property type="project" value="TreeGrafter"/>
</dbReference>
<feature type="region of interest" description="Disordered" evidence="7">
    <location>
        <begin position="873"/>
        <end position="912"/>
    </location>
</feature>
<dbReference type="InterPro" id="IPR054361">
    <property type="entry name" value="Znf-CCCH_ZC3H4/6/8"/>
</dbReference>
<dbReference type="Gene3D" id="1.20.120.1350">
    <property type="entry name" value="Pneumovirus matrix protein 2 (M2), zinc-binding domain"/>
    <property type="match status" value="1"/>
</dbReference>
<feature type="region of interest" description="Disordered" evidence="7">
    <location>
        <begin position="260"/>
        <end position="300"/>
    </location>
</feature>
<feature type="domain" description="C3H1-type" evidence="8">
    <location>
        <begin position="307"/>
        <end position="334"/>
    </location>
</feature>
<feature type="region of interest" description="Disordered" evidence="7">
    <location>
        <begin position="26"/>
        <end position="80"/>
    </location>
</feature>
<dbReference type="OrthoDB" id="411372at2759"/>
<dbReference type="GO" id="GO:0045892">
    <property type="term" value="P:negative regulation of DNA-templated transcription"/>
    <property type="evidence" value="ECO:0007669"/>
    <property type="project" value="InterPro"/>
</dbReference>
<feature type="zinc finger region" description="C3H1-type" evidence="6">
    <location>
        <begin position="307"/>
        <end position="334"/>
    </location>
</feature>
<feature type="compositionally biased region" description="Pro residues" evidence="7">
    <location>
        <begin position="102"/>
        <end position="113"/>
    </location>
</feature>
<dbReference type="GO" id="GO:0008270">
    <property type="term" value="F:zinc ion binding"/>
    <property type="evidence" value="ECO:0007669"/>
    <property type="project" value="UniProtKB-KW"/>
</dbReference>
<evidence type="ECO:0000256" key="3">
    <source>
        <dbReference type="ARBA" id="ARBA00022737"/>
    </source>
</evidence>
<keyword evidence="2 6" id="KW-0479">Metal-binding</keyword>
<feature type="compositionally biased region" description="Acidic residues" evidence="7">
    <location>
        <begin position="26"/>
        <end position="36"/>
    </location>
</feature>
<dbReference type="PANTHER" id="PTHR13119">
    <property type="entry name" value="ZINC FINGER CCCH DOMAIN-CONTAINING PROTEI"/>
    <property type="match status" value="1"/>
</dbReference>
<dbReference type="InterPro" id="IPR045124">
    <property type="entry name" value="Su(sable)-like"/>
</dbReference>
<dbReference type="Proteomes" id="UP001142055">
    <property type="component" value="Chromosome 1"/>
</dbReference>
<feature type="compositionally biased region" description="Basic and acidic residues" evidence="7">
    <location>
        <begin position="55"/>
        <end position="64"/>
    </location>
</feature>
<feature type="zinc finger region" description="C3H1-type" evidence="6">
    <location>
        <begin position="364"/>
        <end position="387"/>
    </location>
</feature>
<feature type="region of interest" description="Disordered" evidence="7">
    <location>
        <begin position="712"/>
        <end position="770"/>
    </location>
</feature>
<dbReference type="SMART" id="SM00356">
    <property type="entry name" value="ZnF_C3H1"/>
    <property type="match status" value="3"/>
</dbReference>
<keyword evidence="5 6" id="KW-0862">Zinc</keyword>
<keyword evidence="1" id="KW-0597">Phosphoprotein</keyword>
<evidence type="ECO:0000256" key="2">
    <source>
        <dbReference type="ARBA" id="ARBA00022723"/>
    </source>
</evidence>
<evidence type="ECO:0000256" key="5">
    <source>
        <dbReference type="ARBA" id="ARBA00022833"/>
    </source>
</evidence>
<feature type="domain" description="C3H1-type" evidence="8">
    <location>
        <begin position="336"/>
        <end position="363"/>
    </location>
</feature>
<organism evidence="9 10">
    <name type="scientific">Blomia tropicalis</name>
    <name type="common">Mite</name>
    <dbReference type="NCBI Taxonomy" id="40697"/>
    <lineage>
        <taxon>Eukaryota</taxon>
        <taxon>Metazoa</taxon>
        <taxon>Ecdysozoa</taxon>
        <taxon>Arthropoda</taxon>
        <taxon>Chelicerata</taxon>
        <taxon>Arachnida</taxon>
        <taxon>Acari</taxon>
        <taxon>Acariformes</taxon>
        <taxon>Sarcoptiformes</taxon>
        <taxon>Astigmata</taxon>
        <taxon>Glycyphagoidea</taxon>
        <taxon>Echimyopodidae</taxon>
        <taxon>Blomia</taxon>
    </lineage>
</organism>
<dbReference type="Pfam" id="PF22623">
    <property type="entry name" value="zf-CCCH_9"/>
    <property type="match status" value="1"/>
</dbReference>
<dbReference type="AlphaFoldDB" id="A0A9Q0MG56"/>
<evidence type="ECO:0000313" key="10">
    <source>
        <dbReference type="Proteomes" id="UP001142055"/>
    </source>
</evidence>
<feature type="compositionally biased region" description="Polar residues" evidence="7">
    <location>
        <begin position="42"/>
        <end position="54"/>
    </location>
</feature>
<dbReference type="Pfam" id="PF14608">
    <property type="entry name" value="zf-CCCH_2"/>
    <property type="match status" value="1"/>
</dbReference>
<proteinExistence type="predicted"/>
<gene>
    <name evidence="9" type="ORF">RDWZM_003938</name>
</gene>
<feature type="compositionally biased region" description="Basic and acidic residues" evidence="7">
    <location>
        <begin position="1030"/>
        <end position="1046"/>
    </location>
</feature>
<evidence type="ECO:0000313" key="9">
    <source>
        <dbReference type="EMBL" id="KAJ6225393.1"/>
    </source>
</evidence>
<accession>A0A9Q0MG56</accession>
<dbReference type="PANTHER" id="PTHR13119:SF12">
    <property type="entry name" value="PROTEIN SUPPRESSOR OF SABLE"/>
    <property type="match status" value="1"/>
</dbReference>
<feature type="compositionally biased region" description="Low complexity" evidence="7">
    <location>
        <begin position="65"/>
        <end position="74"/>
    </location>
</feature>
<dbReference type="Pfam" id="PF00642">
    <property type="entry name" value="zf-CCCH"/>
    <property type="match status" value="1"/>
</dbReference>
<feature type="compositionally biased region" description="Low complexity" evidence="7">
    <location>
        <begin position="569"/>
        <end position="579"/>
    </location>
</feature>
<sequence>MMMETQIGANTVANNDPEEGEILEDGEIADDDDDNEIVPIHGQSSPMNYQPQTHQTKDEKENKDNMVNNRNSNNRIKPQFGTFSSFYANERDDSMNHFGKIPSPPPPPPPPQGPGIGLPMPAIPFGHGKRKKKNNSKKRKRSNSNDVMMNKQRNNLNNKMGINEIGPPAPSSTNIRDISNCFNDTSFDMVELSDEDDYNLEQLEFDELMEILGCRINDDMIESNLIGGPKSTKMLRILKIMKQLHGNEPDTNRRFARLKRRTRERANSNSKTNGLAVSTTTTTMATPATTTNTTTVSNGPSATNIASKYKAICKFYLDGKCHKGNDCHFSHDCVVPKRKDLCKFYLQGFCGKGDDCLFMHGEFPCKFFHTNTECYSGEKCRFSHAPLTEETREILRSYLDSGTLPDDPKPFRFNNASQSEVWAKTHNNFDASIIDMDSAEVDTSFNYETEQLLSKPRPVLLGEPLPKMKKSKDTWTWQQELKELEKAYTGLKKNLFCIDEMFAITEKPPTPRLEDDEEEVEAQIMNYYNDMMDTDELDEMIAVQEIEEHQRRVKEEEEAKALMGPQAASSSNNVVESSNTIDNINPFDQLAISEEEKRLIEASAHDEDLRVLPGTINPIFGVPSIPPAPIINPIFDQIGNNNSNIPSPSSANYYPPTNVSNPFGDLPMVDKPNGDPFGPLELTPPSTFTQTSVSNESIPMDVASMVRQIRNGMLPSNEPKPEYRDPRLKRLQNSSNNSPPQQQSSNNYQNVPSISGDDSRSSSLPTPSNNKTFIKICNPNVIVEYRLVAMKISIINYSCYYDQYQNDGTLRNDPRLKKYFVTNSTVDHSQIHEMSNDMEYNNSNIGRSMPIVPIVPPITMTTTTTTTSLNVLKTSNSDQNKNSTNGKSITNNRDPRMRSRVSSPPKVVNTLSEELKKNYEEEDDSNKSYSIDDDIVKKIVEPESRIPMIKPEEITKSIEEVTTVATTATTPVTLSTSSPSPPQSSIPSYAMAALSSSIYSSVNNNLFKITTNTTETGNTATFSLATTNQDKKVDDHHQTDVDDNLRNKIAQYNNDDDDDDDEDGKKLTIEIDETPETESIQNENDTEPVKNEPKVETSIWPLNITSSNNAAINNNHLVDSDNEMEIDLSSHQEDSENENELIIESSSEHEDNNLIKEFDDSGMSEETT</sequence>
<feature type="zinc finger region" description="C3H1-type" evidence="6">
    <location>
        <begin position="336"/>
        <end position="363"/>
    </location>
</feature>
<dbReference type="GO" id="GO:0003723">
    <property type="term" value="F:RNA binding"/>
    <property type="evidence" value="ECO:0007669"/>
    <property type="project" value="InterPro"/>
</dbReference>
<evidence type="ECO:0000256" key="1">
    <source>
        <dbReference type="ARBA" id="ARBA00022553"/>
    </source>
</evidence>
<feature type="compositionally biased region" description="Low complexity" evidence="7">
    <location>
        <begin position="732"/>
        <end position="756"/>
    </location>
</feature>
<dbReference type="EMBL" id="JAPWDV010000001">
    <property type="protein sequence ID" value="KAJ6225393.1"/>
    <property type="molecule type" value="Genomic_DNA"/>
</dbReference>
<comment type="caution">
    <text evidence="9">The sequence shown here is derived from an EMBL/GenBank/DDBJ whole genome shotgun (WGS) entry which is preliminary data.</text>
</comment>
<keyword evidence="10" id="KW-1185">Reference proteome</keyword>
<name>A0A9Q0MG56_BLOTA</name>
<evidence type="ECO:0000259" key="8">
    <source>
        <dbReference type="PROSITE" id="PS50103"/>
    </source>
</evidence>
<feature type="compositionally biased region" description="Polar residues" evidence="7">
    <location>
        <begin position="151"/>
        <end position="160"/>
    </location>
</feature>
<feature type="compositionally biased region" description="Basic and acidic residues" evidence="7">
    <location>
        <begin position="1146"/>
        <end position="1159"/>
    </location>
</feature>
<dbReference type="OMA" id="CHKGNDC"/>
<feature type="region of interest" description="Disordered" evidence="7">
    <location>
        <begin position="1030"/>
        <end position="1093"/>
    </location>
</feature>
<feature type="compositionally biased region" description="Polar residues" evidence="7">
    <location>
        <begin position="267"/>
        <end position="278"/>
    </location>
</feature>
<feature type="domain" description="C3H1-type" evidence="8">
    <location>
        <begin position="364"/>
        <end position="387"/>
    </location>
</feature>
<dbReference type="Gene3D" id="4.10.1000.10">
    <property type="entry name" value="Zinc finger, CCCH-type"/>
    <property type="match status" value="1"/>
</dbReference>
<feature type="region of interest" description="Disordered" evidence="7">
    <location>
        <begin position="561"/>
        <end position="580"/>
    </location>
</feature>
<dbReference type="InterPro" id="IPR000571">
    <property type="entry name" value="Znf_CCCH"/>
</dbReference>